<protein>
    <recommendedName>
        <fullName evidence="4 9">Cytochrome c oxidase subunit 3</fullName>
    </recommendedName>
</protein>
<evidence type="ECO:0000256" key="4">
    <source>
        <dbReference type="ARBA" id="ARBA00015944"/>
    </source>
</evidence>
<evidence type="ECO:0000259" key="11">
    <source>
        <dbReference type="PROSITE" id="PS50253"/>
    </source>
</evidence>
<dbReference type="InterPro" id="IPR033945">
    <property type="entry name" value="Cyt_c_oxase_su3_dom"/>
</dbReference>
<feature type="transmembrane region" description="Helical" evidence="10">
    <location>
        <begin position="245"/>
        <end position="265"/>
    </location>
</feature>
<dbReference type="EMBL" id="KM592974">
    <property type="protein sequence ID" value="AJG02613.1"/>
    <property type="molecule type" value="Genomic_DNA"/>
</dbReference>
<proteinExistence type="inferred from homology"/>
<dbReference type="FunFam" id="1.10.287.70:FF:000082">
    <property type="entry name" value="Cytochrome c oxidase subunit 3"/>
    <property type="match status" value="1"/>
</dbReference>
<dbReference type="SUPFAM" id="SSF81452">
    <property type="entry name" value="Cytochrome c oxidase subunit III-like"/>
    <property type="match status" value="1"/>
</dbReference>
<dbReference type="FunFam" id="1.20.120.80:FF:000002">
    <property type="entry name" value="Cytochrome c oxidase subunit 3"/>
    <property type="match status" value="1"/>
</dbReference>
<dbReference type="GO" id="GO:0004129">
    <property type="term" value="F:cytochrome-c oxidase activity"/>
    <property type="evidence" value="ECO:0007669"/>
    <property type="project" value="InterPro"/>
</dbReference>
<comment type="similarity">
    <text evidence="2 9">Belongs to the cytochrome c oxidase subunit 3 family.</text>
</comment>
<comment type="function">
    <text evidence="9">Component of the cytochrome c oxidase, the last enzyme in the mitochondrial electron transport chain which drives oxidative phosphorylation. The respiratory chain contains 3 multisubunit complexes succinate dehydrogenase (complex II, CII), ubiquinol-cytochrome c oxidoreductase (cytochrome b-c1 complex, complex III, CIII) and cytochrome c oxidase (complex IV, CIV), that cooperate to transfer electrons derived from NADH and succinate to molecular oxygen, creating an electrochemical gradient over the inner membrane that drives transmembrane transport and the ATP synthase. Cytochrome c oxidase is the component of the respiratory chain that catalyzes the reduction of oxygen to water. Electrons originating from reduced cytochrome c in the intermembrane space (IMS) are transferred via the dinuclear copper A center (CU(A)) of subunit 2 and heme A of subunit 1 to the active site in subunit 1, a binuclear center (BNC) formed by heme A3 and copper B (CU(B)). The BNC reduces molecular oxygen to 2 water molecules using 4 electrons from cytochrome c in the IMS and 4 protons from the mitochondrial matrix.</text>
</comment>
<feature type="domain" description="Heme-copper oxidase subunit III family profile" evidence="11">
    <location>
        <begin position="9"/>
        <end position="266"/>
    </location>
</feature>
<keyword evidence="8 10" id="KW-0472">Membrane</keyword>
<dbReference type="GO" id="GO:0005739">
    <property type="term" value="C:mitochondrion"/>
    <property type="evidence" value="ECO:0007669"/>
    <property type="project" value="TreeGrafter"/>
</dbReference>
<dbReference type="InterPro" id="IPR000298">
    <property type="entry name" value="Cyt_c_oxidase-like_su3"/>
</dbReference>
<evidence type="ECO:0000256" key="6">
    <source>
        <dbReference type="ARBA" id="ARBA00022967"/>
    </source>
</evidence>
<evidence type="ECO:0000256" key="5">
    <source>
        <dbReference type="ARBA" id="ARBA00022692"/>
    </source>
</evidence>
<accession>A0A0M3LUI4</accession>
<dbReference type="Pfam" id="PF00510">
    <property type="entry name" value="COX3"/>
    <property type="match status" value="1"/>
</dbReference>
<evidence type="ECO:0000256" key="10">
    <source>
        <dbReference type="SAM" id="Phobius"/>
    </source>
</evidence>
<dbReference type="Gene3D" id="1.20.120.80">
    <property type="entry name" value="Cytochrome c oxidase, subunit III, four-helix bundle"/>
    <property type="match status" value="1"/>
</dbReference>
<dbReference type="InterPro" id="IPR024791">
    <property type="entry name" value="Cyt_c/ubiquinol_Oxase_su3"/>
</dbReference>
<dbReference type="GO" id="GO:0045277">
    <property type="term" value="C:respiratory chain complex IV"/>
    <property type="evidence" value="ECO:0007669"/>
    <property type="project" value="UniProtKB-ARBA"/>
</dbReference>
<dbReference type="CDD" id="cd01665">
    <property type="entry name" value="Cyt_c_Oxidase_III"/>
    <property type="match status" value="1"/>
</dbReference>
<dbReference type="Gene3D" id="1.10.287.70">
    <property type="match status" value="1"/>
</dbReference>
<evidence type="ECO:0000256" key="2">
    <source>
        <dbReference type="ARBA" id="ARBA00010581"/>
    </source>
</evidence>
<comment type="subunit">
    <text evidence="3">Component of the cytochrome c oxidase (complex IV, CIV), a multisubunit enzyme composed of a catalytic core of 3 subunits and several supernumerary subunits. The complex exists as a monomer or a dimer and forms supercomplexes (SCs) in the inner mitochondrial membrane with ubiquinol-cytochrome c oxidoreductase (cytochrome b-c1 complex, complex III, CIII).</text>
</comment>
<dbReference type="PANTHER" id="PTHR11403">
    <property type="entry name" value="CYTOCHROME C OXIDASE SUBUNIT III"/>
    <property type="match status" value="1"/>
</dbReference>
<keyword evidence="7 10" id="KW-1133">Transmembrane helix</keyword>
<dbReference type="PROSITE" id="PS50253">
    <property type="entry name" value="COX3"/>
    <property type="match status" value="1"/>
</dbReference>
<dbReference type="PANTHER" id="PTHR11403:SF7">
    <property type="entry name" value="CYTOCHROME C OXIDASE SUBUNIT 3"/>
    <property type="match status" value="1"/>
</dbReference>
<gene>
    <name evidence="12" type="primary">COX3</name>
</gene>
<sequence>MKLMTKTFHNHPYHLVDYSPWPLTGAIGTMTLVTGMVKWFHNFSVNLLILGYIIILLTMFQWWRDVCREGTFQGKHTILVSKGLRWGMILFIISEIFFFISFFWAFFHSSLAPNIELGTMWPPMSITPFNPFQIPLLNTIILITSGLTVTWAHHALMNNNFSQTLQSLIITVILGIYFSLLQMYEYYEAPFTISDSIYGSTFFMATGFHGLHVIIGTIFILTCLIRFINNHFSSSHHFGFEAAAWYWHFVDVVWLFLYISIYWWGN</sequence>
<dbReference type="GO" id="GO:0031090">
    <property type="term" value="C:organelle membrane"/>
    <property type="evidence" value="ECO:0007669"/>
    <property type="project" value="UniProtKB-ARBA"/>
</dbReference>
<feature type="transmembrane region" description="Helical" evidence="10">
    <location>
        <begin position="196"/>
        <end position="224"/>
    </location>
</feature>
<evidence type="ECO:0000256" key="7">
    <source>
        <dbReference type="ARBA" id="ARBA00022989"/>
    </source>
</evidence>
<dbReference type="AlphaFoldDB" id="A0A0M3LUI4"/>
<dbReference type="GO" id="GO:0006123">
    <property type="term" value="P:mitochondrial electron transport, cytochrome c to oxygen"/>
    <property type="evidence" value="ECO:0007669"/>
    <property type="project" value="UniProtKB-ARBA"/>
</dbReference>
<evidence type="ECO:0000313" key="12">
    <source>
        <dbReference type="EMBL" id="AJG02613.1"/>
    </source>
</evidence>
<feature type="transmembrane region" description="Helical" evidence="10">
    <location>
        <begin position="132"/>
        <end position="152"/>
    </location>
</feature>
<dbReference type="InterPro" id="IPR035973">
    <property type="entry name" value="Cyt_c_oxidase_su3-like_sf"/>
</dbReference>
<dbReference type="GO" id="GO:0031967">
    <property type="term" value="C:organelle envelope"/>
    <property type="evidence" value="ECO:0007669"/>
    <property type="project" value="UniProtKB-ARBA"/>
</dbReference>
<dbReference type="InterPro" id="IPR013833">
    <property type="entry name" value="Cyt_c_oxidase_su3_a-hlx"/>
</dbReference>
<keyword evidence="6" id="KW-1278">Translocase</keyword>
<keyword evidence="9 12" id="KW-0496">Mitochondrion</keyword>
<evidence type="ECO:0000256" key="1">
    <source>
        <dbReference type="ARBA" id="ARBA00004141"/>
    </source>
</evidence>
<geneLocation type="mitochondrion" evidence="12"/>
<name>A0A0M3LUI4_PIEBR</name>
<feature type="transmembrane region" description="Helical" evidence="10">
    <location>
        <begin position="43"/>
        <end position="63"/>
    </location>
</feature>
<feature type="transmembrane region" description="Helical" evidence="10">
    <location>
        <begin position="164"/>
        <end position="184"/>
    </location>
</feature>
<reference evidence="12" key="1">
    <citation type="submission" date="2014-09" db="EMBL/GenBank/DDBJ databases">
        <title>Mitogenomes from historical insect collections.</title>
        <authorList>
            <person name="Timmermans M.J.T.N."/>
            <person name="Viberg C."/>
            <person name="Martin G."/>
            <person name="Vogler A.P."/>
        </authorList>
    </citation>
    <scope>NUCLEOTIDE SEQUENCE</scope>
</reference>
<feature type="transmembrane region" description="Helical" evidence="10">
    <location>
        <begin position="84"/>
        <end position="107"/>
    </location>
</feature>
<organism evidence="12">
    <name type="scientific">Pieris brassicae</name>
    <name type="common">White butterfly</name>
    <name type="synonym">Large white butterfly</name>
    <dbReference type="NCBI Taxonomy" id="7116"/>
    <lineage>
        <taxon>Eukaryota</taxon>
        <taxon>Metazoa</taxon>
        <taxon>Ecdysozoa</taxon>
        <taxon>Arthropoda</taxon>
        <taxon>Hexapoda</taxon>
        <taxon>Insecta</taxon>
        <taxon>Pterygota</taxon>
        <taxon>Neoptera</taxon>
        <taxon>Endopterygota</taxon>
        <taxon>Lepidoptera</taxon>
        <taxon>Glossata</taxon>
        <taxon>Ditrysia</taxon>
        <taxon>Papilionoidea</taxon>
        <taxon>Pieridae</taxon>
        <taxon>Pierinae</taxon>
        <taxon>Pieris</taxon>
    </lineage>
</organism>
<evidence type="ECO:0000256" key="9">
    <source>
        <dbReference type="RuleBase" id="RU003375"/>
    </source>
</evidence>
<keyword evidence="5 9" id="KW-0812">Transmembrane</keyword>
<comment type="subcellular location">
    <subcellularLocation>
        <location evidence="1">Membrane</location>
        <topology evidence="1">Multi-pass membrane protein</topology>
    </subcellularLocation>
</comment>
<evidence type="ECO:0000256" key="8">
    <source>
        <dbReference type="ARBA" id="ARBA00023136"/>
    </source>
</evidence>
<evidence type="ECO:0000256" key="3">
    <source>
        <dbReference type="ARBA" id="ARBA00011164"/>
    </source>
</evidence>